<comment type="caution">
    <text evidence="1">The sequence shown here is derived from an EMBL/GenBank/DDBJ whole genome shotgun (WGS) entry which is preliminary data.</text>
</comment>
<organism evidence="1 2">
    <name type="scientific">Streptomyces vastus</name>
    <dbReference type="NCBI Taxonomy" id="285451"/>
    <lineage>
        <taxon>Bacteria</taxon>
        <taxon>Bacillati</taxon>
        <taxon>Actinomycetota</taxon>
        <taxon>Actinomycetes</taxon>
        <taxon>Kitasatosporales</taxon>
        <taxon>Streptomycetaceae</taxon>
        <taxon>Streptomyces</taxon>
    </lineage>
</organism>
<evidence type="ECO:0000313" key="2">
    <source>
        <dbReference type="Proteomes" id="UP001500151"/>
    </source>
</evidence>
<dbReference type="EMBL" id="BAAASJ010000099">
    <property type="protein sequence ID" value="GAA2652912.1"/>
    <property type="molecule type" value="Genomic_DNA"/>
</dbReference>
<gene>
    <name evidence="1" type="ORF">GCM10010307_64020</name>
</gene>
<sequence length="311" mass="34078">MDLSDAVIEYPLSVAARPSAFTSDRRQVDEIGLVGADPSVRVASLSGVDAAHLVLTDVDLSDCRFTGTFHLDQLRLEGRCTFAPAPVGLHRRGVLPIRWTPRRTLAEEHHWRAATGATGRTPAPSDSHPAELPALAPVYRQLRKSLEDAKNEPDAADFYYGEMEMRRNDGGRPRAERALLTLYWAVSGYGLRASRALGWLLGAMAAAVLVMMLWSVPEHDPKPATAGHLTGRDISLTTDKPTPVNPSGPLHTRLTSERWEKSLRIVVNSVVFRSFGQDLTTTGTYTEMASRLTEPVLLGLAALAIRGRIKR</sequence>
<evidence type="ECO:0008006" key="3">
    <source>
        <dbReference type="Google" id="ProtNLM"/>
    </source>
</evidence>
<proteinExistence type="predicted"/>
<accession>A0ABN3RHN0</accession>
<reference evidence="1 2" key="1">
    <citation type="journal article" date="2019" name="Int. J. Syst. Evol. Microbiol.">
        <title>The Global Catalogue of Microorganisms (GCM) 10K type strain sequencing project: providing services to taxonomists for standard genome sequencing and annotation.</title>
        <authorList>
            <consortium name="The Broad Institute Genomics Platform"/>
            <consortium name="The Broad Institute Genome Sequencing Center for Infectious Disease"/>
            <person name="Wu L."/>
            <person name="Ma J."/>
        </authorList>
    </citation>
    <scope>NUCLEOTIDE SEQUENCE [LARGE SCALE GENOMIC DNA]</scope>
    <source>
        <strain evidence="1 2">JCM 4524</strain>
    </source>
</reference>
<keyword evidence="2" id="KW-1185">Reference proteome</keyword>
<protein>
    <recommendedName>
        <fullName evidence="3">Pentapeptide repeat-containing protein</fullName>
    </recommendedName>
</protein>
<dbReference type="RefSeq" id="WP_344394519.1">
    <property type="nucleotide sequence ID" value="NZ_BAAASJ010000099.1"/>
</dbReference>
<name>A0ABN3RHN0_9ACTN</name>
<evidence type="ECO:0000313" key="1">
    <source>
        <dbReference type="EMBL" id="GAA2652912.1"/>
    </source>
</evidence>
<dbReference type="Proteomes" id="UP001500151">
    <property type="component" value="Unassembled WGS sequence"/>
</dbReference>